<reference evidence="1" key="1">
    <citation type="submission" date="2015-07" db="EMBL/GenBank/DDBJ databases">
        <title>MeaNS - Measles Nucleotide Surveillance Program.</title>
        <authorList>
            <person name="Tran T."/>
            <person name="Druce J."/>
        </authorList>
    </citation>
    <scope>NUCLEOTIDE SEQUENCE</scope>
    <source>
        <strain evidence="1">UCB-OBI-ISO-001</strain>
        <tissue evidence="1">Gonad</tissue>
    </source>
</reference>
<gene>
    <name evidence="1" type="ORF">OCBIM_22019556mg</name>
</gene>
<sequence>MLNVVYAVRCLASQVITSFVKVKMVLYTVTSLKFIFHFEQHKIKFSDHR</sequence>
<evidence type="ECO:0000313" key="1">
    <source>
        <dbReference type="EMBL" id="KOF85930.1"/>
    </source>
</evidence>
<proteinExistence type="predicted"/>
<dbReference type="EMBL" id="KQ418783">
    <property type="protein sequence ID" value="KOF85930.1"/>
    <property type="molecule type" value="Genomic_DNA"/>
</dbReference>
<protein>
    <submittedName>
        <fullName evidence="1">Uncharacterized protein</fullName>
    </submittedName>
</protein>
<name>A0A0L8HAW5_OCTBM</name>
<accession>A0A0L8HAW5</accession>
<organism evidence="1">
    <name type="scientific">Octopus bimaculoides</name>
    <name type="common">California two-spotted octopus</name>
    <dbReference type="NCBI Taxonomy" id="37653"/>
    <lineage>
        <taxon>Eukaryota</taxon>
        <taxon>Metazoa</taxon>
        <taxon>Spiralia</taxon>
        <taxon>Lophotrochozoa</taxon>
        <taxon>Mollusca</taxon>
        <taxon>Cephalopoda</taxon>
        <taxon>Coleoidea</taxon>
        <taxon>Octopodiformes</taxon>
        <taxon>Octopoda</taxon>
        <taxon>Incirrata</taxon>
        <taxon>Octopodidae</taxon>
        <taxon>Octopus</taxon>
    </lineage>
</organism>
<dbReference type="AlphaFoldDB" id="A0A0L8HAW5"/>